<name>A0A0L6U928_9BASI</name>
<protein>
    <recommendedName>
        <fullName evidence="3">DDE Tnp4 domain-containing protein</fullName>
    </recommendedName>
</protein>
<comment type="caution">
    <text evidence="4">The sequence shown here is derived from an EMBL/GenBank/DDBJ whole genome shotgun (WGS) entry which is preliminary data.</text>
</comment>
<dbReference type="Pfam" id="PF13359">
    <property type="entry name" value="DDE_Tnp_4"/>
    <property type="match status" value="1"/>
</dbReference>
<keyword evidence="5" id="KW-1185">Reference proteome</keyword>
<dbReference type="AlphaFoldDB" id="A0A0L6U928"/>
<evidence type="ECO:0000256" key="2">
    <source>
        <dbReference type="ARBA" id="ARBA00022723"/>
    </source>
</evidence>
<dbReference type="EMBL" id="LAVV01014090">
    <property type="protein sequence ID" value="KNZ45054.1"/>
    <property type="molecule type" value="Genomic_DNA"/>
</dbReference>
<accession>A0A0L6U928</accession>
<evidence type="ECO:0000313" key="4">
    <source>
        <dbReference type="EMBL" id="KNZ45054.1"/>
    </source>
</evidence>
<dbReference type="Proteomes" id="UP000037035">
    <property type="component" value="Unassembled WGS sequence"/>
</dbReference>
<evidence type="ECO:0000256" key="1">
    <source>
        <dbReference type="ARBA" id="ARBA00001968"/>
    </source>
</evidence>
<proteinExistence type="predicted"/>
<organism evidence="4 5">
    <name type="scientific">Puccinia sorghi</name>
    <dbReference type="NCBI Taxonomy" id="27349"/>
    <lineage>
        <taxon>Eukaryota</taxon>
        <taxon>Fungi</taxon>
        <taxon>Dikarya</taxon>
        <taxon>Basidiomycota</taxon>
        <taxon>Pucciniomycotina</taxon>
        <taxon>Pucciniomycetes</taxon>
        <taxon>Pucciniales</taxon>
        <taxon>Pucciniaceae</taxon>
        <taxon>Puccinia</taxon>
    </lineage>
</organism>
<feature type="domain" description="DDE Tnp4" evidence="3">
    <location>
        <begin position="47"/>
        <end position="119"/>
    </location>
</feature>
<dbReference type="VEuPathDB" id="FungiDB:VP01_8537g1"/>
<evidence type="ECO:0000259" key="3">
    <source>
        <dbReference type="Pfam" id="PF13359"/>
    </source>
</evidence>
<dbReference type="InterPro" id="IPR027806">
    <property type="entry name" value="HARBI1_dom"/>
</dbReference>
<feature type="non-terminal residue" evidence="4">
    <location>
        <position position="1"/>
    </location>
</feature>
<sequence>VVEEKTMCKDPEHHPSGNRDFWSFFQFSSSNQSMDAILNIPGQLIHAIMLPAYKGKELLDHQNVDFNYHLAQSQVRIEHAIGILKGQFSSLHELRTQIRNHYEMKDSIQWIISCVVLHNLLEHLKDQWNGLYEEEELDSAPVVKDNIDNSNNGIHDILHTITLSHFEEPQ</sequence>
<evidence type="ECO:0000313" key="5">
    <source>
        <dbReference type="Proteomes" id="UP000037035"/>
    </source>
</evidence>
<dbReference type="OrthoDB" id="2649667at2759"/>
<dbReference type="GO" id="GO:0046872">
    <property type="term" value="F:metal ion binding"/>
    <property type="evidence" value="ECO:0007669"/>
    <property type="project" value="UniProtKB-KW"/>
</dbReference>
<gene>
    <name evidence="4" type="ORF">VP01_8537g1</name>
</gene>
<keyword evidence="2" id="KW-0479">Metal-binding</keyword>
<reference evidence="4 5" key="1">
    <citation type="submission" date="2015-08" db="EMBL/GenBank/DDBJ databases">
        <title>Next Generation Sequencing and Analysis of the Genome of Puccinia sorghi L Schw, the Causal Agent of Maize Common Rust.</title>
        <authorList>
            <person name="Rochi L."/>
            <person name="Burguener G."/>
            <person name="Darino M."/>
            <person name="Turjanski A."/>
            <person name="Kreff E."/>
            <person name="Dieguez M.J."/>
            <person name="Sacco F."/>
        </authorList>
    </citation>
    <scope>NUCLEOTIDE SEQUENCE [LARGE SCALE GENOMIC DNA]</scope>
    <source>
        <strain evidence="4 5">RO10H11247</strain>
    </source>
</reference>
<comment type="cofactor">
    <cofactor evidence="1">
        <name>a divalent metal cation</name>
        <dbReference type="ChEBI" id="CHEBI:60240"/>
    </cofactor>
</comment>